<dbReference type="Proteomes" id="UP000215196">
    <property type="component" value="Chromosome 1"/>
</dbReference>
<dbReference type="AlphaFoldDB" id="A0A239X8F7"/>
<sequence>MKKYILAAFSSLLLLSCKTQPSVEKKPVDVKAPVSSSAFISTVTKKSGFNQVKINSKVDVQTGNFIPTIDATIYIENGNKVWMNMTAVLFNVARGIATPSGIKGYEKWNKTYIESDFTYLNNLLNVNFLNYNSFQNLLTGKTFVPVNEQDFVLNKNMQGYALNSSKNQKVTVNGKTTEYKINLDYASNFDLNKVLLQEINSSNSLEVQYSNWNVFGTERFPQNVKIIIKGEKNGQVLIENTKFDFSTIQTPYSVPSGYTKVNIR</sequence>
<organism evidence="1 2">
    <name type="scientific">Chryseobacterium taklimakanense</name>
    <dbReference type="NCBI Taxonomy" id="536441"/>
    <lineage>
        <taxon>Bacteria</taxon>
        <taxon>Pseudomonadati</taxon>
        <taxon>Bacteroidota</taxon>
        <taxon>Flavobacteriia</taxon>
        <taxon>Flavobacteriales</taxon>
        <taxon>Weeksellaceae</taxon>
        <taxon>Chryseobacterium group</taxon>
        <taxon>Chryseobacterium</taxon>
    </lineage>
</organism>
<accession>A0A239X8F7</accession>
<dbReference type="PROSITE" id="PS51257">
    <property type="entry name" value="PROKAR_LIPOPROTEIN"/>
    <property type="match status" value="1"/>
</dbReference>
<dbReference type="EMBL" id="LT906465">
    <property type="protein sequence ID" value="SNV42690.1"/>
    <property type="molecule type" value="Genomic_DNA"/>
</dbReference>
<keyword evidence="2" id="KW-1185">Reference proteome</keyword>
<evidence type="ECO:0000313" key="2">
    <source>
        <dbReference type="Proteomes" id="UP000215196"/>
    </source>
</evidence>
<name>A0A239X8F7_9FLAO</name>
<dbReference type="InterPro" id="IPR025634">
    <property type="entry name" value="DUF4292"/>
</dbReference>
<dbReference type="RefSeq" id="WP_095071251.1">
    <property type="nucleotide sequence ID" value="NZ_LT906465.1"/>
</dbReference>
<evidence type="ECO:0000313" key="1">
    <source>
        <dbReference type="EMBL" id="SNV42690.1"/>
    </source>
</evidence>
<evidence type="ECO:0008006" key="3">
    <source>
        <dbReference type="Google" id="ProtNLM"/>
    </source>
</evidence>
<proteinExistence type="predicted"/>
<dbReference type="KEGG" id="ctak:4412677_01127"/>
<dbReference type="Pfam" id="PF14125">
    <property type="entry name" value="DUF4292"/>
    <property type="match status" value="1"/>
</dbReference>
<protein>
    <recommendedName>
        <fullName evidence="3">DUF4292 domain-containing protein</fullName>
    </recommendedName>
</protein>
<reference evidence="1 2" key="1">
    <citation type="submission" date="2017-06" db="EMBL/GenBank/DDBJ databases">
        <authorList>
            <consortium name="Pathogen Informatics"/>
        </authorList>
    </citation>
    <scope>NUCLEOTIDE SEQUENCE [LARGE SCALE GENOMIC DNA]</scope>
    <source>
        <strain evidence="1 2">NCTC13490</strain>
    </source>
</reference>
<gene>
    <name evidence="1" type="ORF">SAMEA4412677_01127</name>
</gene>